<keyword evidence="4" id="KW-1185">Reference proteome</keyword>
<comment type="cofactor">
    <cofactor evidence="2">
        <name>Mg(2+)</name>
        <dbReference type="ChEBI" id="CHEBI:18420"/>
    </cofactor>
    <text evidence="2">Binds 2 magnesium ions per subunit.</text>
</comment>
<feature type="binding site" evidence="2">
    <location>
        <begin position="109"/>
        <end position="111"/>
    </location>
    <ligand>
        <name>substrate</name>
    </ligand>
</feature>
<evidence type="ECO:0000256" key="1">
    <source>
        <dbReference type="ARBA" id="ARBA00022679"/>
    </source>
</evidence>
<dbReference type="RefSeq" id="WP_324667555.1">
    <property type="nucleotide sequence ID" value="NZ_CP141614.1"/>
</dbReference>
<dbReference type="PANTHER" id="PTHR10291:SF0">
    <property type="entry name" value="DEHYDRODOLICHYL DIPHOSPHATE SYNTHASE 2"/>
    <property type="match status" value="1"/>
</dbReference>
<dbReference type="Proteomes" id="UP001333102">
    <property type="component" value="Chromosome"/>
</dbReference>
<accession>A0ABZ1BLA0</accession>
<dbReference type="HAMAP" id="MF_01139">
    <property type="entry name" value="ISPT"/>
    <property type="match status" value="1"/>
</dbReference>
<comment type="subunit">
    <text evidence="2">Homodimer.</text>
</comment>
<dbReference type="PROSITE" id="PS01066">
    <property type="entry name" value="UPP_SYNTHASE"/>
    <property type="match status" value="1"/>
</dbReference>
<gene>
    <name evidence="3" type="ORF">VLY81_07550</name>
</gene>
<feature type="binding site" evidence="2">
    <location>
        <position position="77"/>
    </location>
    <ligand>
        <name>substrate</name>
    </ligand>
</feature>
<dbReference type="InterPro" id="IPR036424">
    <property type="entry name" value="UPP_synth-like_sf"/>
</dbReference>
<keyword evidence="2" id="KW-0460">Magnesium</keyword>
<dbReference type="EC" id="2.5.1.-" evidence="2"/>
<keyword evidence="2" id="KW-0479">Metal-binding</keyword>
<dbReference type="NCBIfam" id="NF011405">
    <property type="entry name" value="PRK14830.1"/>
    <property type="match status" value="1"/>
</dbReference>
<dbReference type="InterPro" id="IPR001441">
    <property type="entry name" value="UPP_synth-like"/>
</dbReference>
<dbReference type="Pfam" id="PF01255">
    <property type="entry name" value="Prenyltransf"/>
    <property type="match status" value="1"/>
</dbReference>
<evidence type="ECO:0000313" key="4">
    <source>
        <dbReference type="Proteomes" id="UP001333102"/>
    </source>
</evidence>
<dbReference type="Gene3D" id="3.40.1180.10">
    <property type="entry name" value="Decaprenyl diphosphate synthase-like"/>
    <property type="match status" value="1"/>
</dbReference>
<dbReference type="NCBIfam" id="TIGR00055">
    <property type="entry name" value="uppS"/>
    <property type="match status" value="1"/>
</dbReference>
<feature type="binding site" evidence="2">
    <location>
        <position position="113"/>
    </location>
    <ligand>
        <name>substrate</name>
    </ligand>
</feature>
<feature type="binding site" evidence="2">
    <location>
        <position position="64"/>
    </location>
    <ligand>
        <name>Mg(2+)</name>
        <dbReference type="ChEBI" id="CHEBI:18420"/>
    </ligand>
</feature>
<protein>
    <recommendedName>
        <fullName evidence="2">Isoprenyl transferase</fullName>
        <ecNumber evidence="2">2.5.1.-</ecNumber>
    </recommendedName>
</protein>
<reference evidence="4" key="1">
    <citation type="submission" date="2023-12" db="EMBL/GenBank/DDBJ databases">
        <title>Novel isolates from deep terrestrial aquifers shed light on the physiology and ecology of the class Limnochordia.</title>
        <authorList>
            <person name="Karnachuk O.V."/>
            <person name="Lukina A.P."/>
            <person name="Avakyan M.R."/>
            <person name="Kadnikov V."/>
            <person name="Begmatov S."/>
            <person name="Beletsky A.V."/>
            <person name="Mardanov A.V."/>
            <person name="Ravin N.V."/>
        </authorList>
    </citation>
    <scope>NUCLEOTIDE SEQUENCE [LARGE SCALE GENOMIC DNA]</scope>
    <source>
        <strain evidence="4">LN</strain>
    </source>
</reference>
<evidence type="ECO:0000313" key="3">
    <source>
        <dbReference type="EMBL" id="WRP13310.1"/>
    </source>
</evidence>
<name>A0ABZ1BLA0_9FIRM</name>
<dbReference type="GO" id="GO:0016740">
    <property type="term" value="F:transferase activity"/>
    <property type="evidence" value="ECO:0007669"/>
    <property type="project" value="UniProtKB-KW"/>
</dbReference>
<keyword evidence="1 2" id="KW-0808">Transferase</keyword>
<feature type="binding site" evidence="2">
    <location>
        <position position="115"/>
    </location>
    <ligand>
        <name>substrate</name>
    </ligand>
</feature>
<feature type="binding site" evidence="2">
    <location>
        <position position="69"/>
    </location>
    <ligand>
        <name>substrate</name>
    </ligand>
</feature>
<feature type="binding site" evidence="2">
    <location>
        <position position="232"/>
    </location>
    <ligand>
        <name>substrate</name>
    </ligand>
</feature>
<dbReference type="EMBL" id="CP141614">
    <property type="protein sequence ID" value="WRP13310.1"/>
    <property type="molecule type" value="Genomic_DNA"/>
</dbReference>
<comment type="similarity">
    <text evidence="2">Belongs to the UPP synthase family.</text>
</comment>
<evidence type="ECO:0000256" key="2">
    <source>
        <dbReference type="HAMAP-Rule" id="MF_01139"/>
    </source>
</evidence>
<dbReference type="PANTHER" id="PTHR10291">
    <property type="entry name" value="DEHYDRODOLICHYL DIPHOSPHATE SYNTHASE FAMILY MEMBER"/>
    <property type="match status" value="1"/>
</dbReference>
<dbReference type="InterPro" id="IPR018520">
    <property type="entry name" value="UPP_synth-like_CS"/>
</dbReference>
<feature type="binding site" evidence="2">
    <location>
        <begin position="65"/>
        <end position="68"/>
    </location>
    <ligand>
        <name>substrate</name>
    </ligand>
</feature>
<feature type="active site" evidence="2">
    <location>
        <position position="64"/>
    </location>
</feature>
<sequence>MGEGRAGGFSGARAPRLLNRLADRLWMRLAEASWPWMLTRRDEQRVLAELDPARIPRHVAIIMDGNGRWALRRGLHRTAGHRAGVKSLREAVRTCAKLGVEVLTVYAFSTENWQRPASEVQTLMELLVEVLHQEIDELDEAGIRVQVIGRLDPLPAEVVRQVREAEARTRFNRHMVLNVALNYGGRAEIVDAARRLAEEASAGRIRPEEIDESLFARHLYTAELPDPDLLIRTGGEFRVSNFLLWQLAYAELWVTPVFWPDFRRIHLLQAIVDYQRRHRRFGKV</sequence>
<feature type="binding site" evidence="2">
    <location>
        <begin position="238"/>
        <end position="240"/>
    </location>
    <ligand>
        <name>substrate</name>
    </ligand>
</feature>
<feature type="binding site" evidence="2">
    <location>
        <position position="81"/>
    </location>
    <ligand>
        <name>substrate</name>
    </ligand>
</feature>
<dbReference type="SUPFAM" id="SSF64005">
    <property type="entry name" value="Undecaprenyl diphosphate synthase"/>
    <property type="match status" value="1"/>
</dbReference>
<dbReference type="CDD" id="cd00475">
    <property type="entry name" value="Cis_IPPS"/>
    <property type="match status" value="1"/>
</dbReference>
<comment type="function">
    <text evidence="2">Catalyzes the condensation of isopentenyl diphosphate (IPP) with allylic pyrophosphates generating different type of terpenoids.</text>
</comment>
<proteinExistence type="inferred from homology"/>
<feature type="active site" description="Proton acceptor" evidence="2">
    <location>
        <position position="112"/>
    </location>
</feature>
<organism evidence="3 4">
    <name type="scientific">Geochorda subterranea</name>
    <dbReference type="NCBI Taxonomy" id="3109564"/>
    <lineage>
        <taxon>Bacteria</taxon>
        <taxon>Bacillati</taxon>
        <taxon>Bacillota</taxon>
        <taxon>Limnochordia</taxon>
        <taxon>Limnochordales</taxon>
        <taxon>Geochordaceae</taxon>
        <taxon>Geochorda</taxon>
    </lineage>
</organism>
<feature type="binding site" evidence="2">
    <location>
        <position position="251"/>
    </location>
    <ligand>
        <name>Mg(2+)</name>
        <dbReference type="ChEBI" id="CHEBI:18420"/>
    </ligand>
</feature>